<dbReference type="Proteomes" id="UP000266328">
    <property type="component" value="Unassembled WGS sequence"/>
</dbReference>
<proteinExistence type="predicted"/>
<reference evidence="1 2" key="1">
    <citation type="submission" date="2018-09" db="EMBL/GenBank/DDBJ databases">
        <title>Discovery and Ecogenomic Context for Candidatus Cryosericales, a Global Caldiserica Order Active in Thawing Permafrost.</title>
        <authorList>
            <person name="Martinez M.A."/>
            <person name="Woodcroft B.J."/>
            <person name="Ignacio Espinoza J.C."/>
            <person name="Zayed A."/>
            <person name="Singleton C.M."/>
            <person name="Boyd J."/>
            <person name="Li Y.-F."/>
            <person name="Purvine S."/>
            <person name="Maughan H."/>
            <person name="Hodgkins S.B."/>
            <person name="Anderson D."/>
            <person name="Sederholm M."/>
            <person name="Temperton B."/>
            <person name="Saleska S.R."/>
            <person name="Tyson G.W."/>
            <person name="Rich V.I."/>
        </authorList>
    </citation>
    <scope>NUCLEOTIDE SEQUENCE [LARGE SCALE GENOMIC DNA]</scope>
    <source>
        <strain evidence="1 2">SMC7</strain>
    </source>
</reference>
<gene>
    <name evidence="1" type="ORF">SMC7_06840</name>
</gene>
<dbReference type="EMBL" id="QXIS01000035">
    <property type="protein sequence ID" value="RIE05520.1"/>
    <property type="molecule type" value="Genomic_DNA"/>
</dbReference>
<evidence type="ECO:0000313" key="1">
    <source>
        <dbReference type="EMBL" id="RIE05520.1"/>
    </source>
</evidence>
<protein>
    <submittedName>
        <fullName evidence="1">Uncharacterized protein</fullName>
    </submittedName>
</protein>
<organism evidence="1 2">
    <name type="scientific">Candidatus Cryosericum terrychapinii</name>
    <dbReference type="NCBI Taxonomy" id="2290919"/>
    <lineage>
        <taxon>Bacteria</taxon>
        <taxon>Pseudomonadati</taxon>
        <taxon>Caldisericota/Cryosericota group</taxon>
        <taxon>Candidatus Cryosericota</taxon>
        <taxon>Candidatus Cryosericia</taxon>
        <taxon>Candidatus Cryosericales</taxon>
        <taxon>Candidatus Cryosericaceae</taxon>
        <taxon>Candidatus Cryosericum</taxon>
    </lineage>
</organism>
<dbReference type="AlphaFoldDB" id="A0A398CTT7"/>
<accession>A0A398CTT7</accession>
<sequence length="74" mass="8553">MIDRFLSRKLSGVFVRRPLFTSWARPRRVLVTFIIRHKNALPHQGVRMIADTIRLAPNPIAPCLTKKTVCVMLK</sequence>
<comment type="caution">
    <text evidence="1">The sequence shown here is derived from an EMBL/GenBank/DDBJ whole genome shotgun (WGS) entry which is preliminary data.</text>
</comment>
<keyword evidence="2" id="KW-1185">Reference proteome</keyword>
<evidence type="ECO:0000313" key="2">
    <source>
        <dbReference type="Proteomes" id="UP000266328"/>
    </source>
</evidence>
<name>A0A398CTT7_9BACT</name>